<dbReference type="EMBL" id="CAJNJA010005760">
    <property type="protein sequence ID" value="CAE7198017.1"/>
    <property type="molecule type" value="Genomic_DNA"/>
</dbReference>
<feature type="non-terminal residue" evidence="2">
    <location>
        <position position="166"/>
    </location>
</feature>
<dbReference type="Proteomes" id="UP000601435">
    <property type="component" value="Unassembled WGS sequence"/>
</dbReference>
<protein>
    <submittedName>
        <fullName evidence="2">Uncharacterized protein</fullName>
    </submittedName>
</protein>
<organism evidence="2 3">
    <name type="scientific">Symbiodinium necroappetens</name>
    <dbReference type="NCBI Taxonomy" id="1628268"/>
    <lineage>
        <taxon>Eukaryota</taxon>
        <taxon>Sar</taxon>
        <taxon>Alveolata</taxon>
        <taxon>Dinophyceae</taxon>
        <taxon>Suessiales</taxon>
        <taxon>Symbiodiniaceae</taxon>
        <taxon>Symbiodinium</taxon>
    </lineage>
</organism>
<dbReference type="OrthoDB" id="10248867at2759"/>
<proteinExistence type="predicted"/>
<evidence type="ECO:0000256" key="1">
    <source>
        <dbReference type="SAM" id="MobiDB-lite"/>
    </source>
</evidence>
<comment type="caution">
    <text evidence="2">The sequence shown here is derived from an EMBL/GenBank/DDBJ whole genome shotgun (WGS) entry which is preliminary data.</text>
</comment>
<evidence type="ECO:0000313" key="3">
    <source>
        <dbReference type="Proteomes" id="UP000601435"/>
    </source>
</evidence>
<name>A0A812J385_9DINO</name>
<accession>A0A812J385</accession>
<gene>
    <name evidence="2" type="ORF">SNEC2469_LOCUS1433</name>
</gene>
<feature type="region of interest" description="Disordered" evidence="1">
    <location>
        <begin position="118"/>
        <end position="166"/>
    </location>
</feature>
<dbReference type="AlphaFoldDB" id="A0A812J385"/>
<reference evidence="2" key="1">
    <citation type="submission" date="2021-02" db="EMBL/GenBank/DDBJ databases">
        <authorList>
            <person name="Dougan E. K."/>
            <person name="Rhodes N."/>
            <person name="Thang M."/>
            <person name="Chan C."/>
        </authorList>
    </citation>
    <scope>NUCLEOTIDE SEQUENCE</scope>
</reference>
<evidence type="ECO:0000313" key="2">
    <source>
        <dbReference type="EMBL" id="CAE7198017.1"/>
    </source>
</evidence>
<sequence length="166" mass="18752">MERFRDATDEEAALVSSWAYSAWRAMVSEGRKEETAKSYARTFVRLFEEERKAPSEMATQEFFELTKASPKNKSGNGQRAASVAAFRKFYDSIQGDVSKLERPDETLKFCQVSLPGMIKARAPKRKEPESEAAQAKESNGPVAEAENGRTVKKRKREPRHEDVEGT</sequence>
<keyword evidence="3" id="KW-1185">Reference proteome</keyword>